<dbReference type="SUPFAM" id="SSF55781">
    <property type="entry name" value="GAF domain-like"/>
    <property type="match status" value="1"/>
</dbReference>
<name>A0A382PEJ3_9ZZZZ</name>
<feature type="domain" description="PAC" evidence="2">
    <location>
        <begin position="256"/>
        <end position="303"/>
    </location>
</feature>
<dbReference type="InterPro" id="IPR000014">
    <property type="entry name" value="PAS"/>
</dbReference>
<evidence type="ECO:0008006" key="4">
    <source>
        <dbReference type="Google" id="ProtNLM"/>
    </source>
</evidence>
<dbReference type="PROSITE" id="PS50113">
    <property type="entry name" value="PAC"/>
    <property type="match status" value="1"/>
</dbReference>
<dbReference type="Gene3D" id="3.30.450.20">
    <property type="entry name" value="PAS domain"/>
    <property type="match status" value="1"/>
</dbReference>
<dbReference type="CDD" id="cd00130">
    <property type="entry name" value="PAS"/>
    <property type="match status" value="1"/>
</dbReference>
<dbReference type="SMART" id="SM00065">
    <property type="entry name" value="GAF"/>
    <property type="match status" value="1"/>
</dbReference>
<dbReference type="InterPro" id="IPR029016">
    <property type="entry name" value="GAF-like_dom_sf"/>
</dbReference>
<organism evidence="3">
    <name type="scientific">marine metagenome</name>
    <dbReference type="NCBI Taxonomy" id="408172"/>
    <lineage>
        <taxon>unclassified sequences</taxon>
        <taxon>metagenomes</taxon>
        <taxon>ecological metagenomes</taxon>
    </lineage>
</organism>
<dbReference type="Gene3D" id="3.30.450.40">
    <property type="match status" value="1"/>
</dbReference>
<dbReference type="PROSITE" id="PS50112">
    <property type="entry name" value="PAS"/>
    <property type="match status" value="1"/>
</dbReference>
<dbReference type="NCBIfam" id="TIGR00229">
    <property type="entry name" value="sensory_box"/>
    <property type="match status" value="1"/>
</dbReference>
<accession>A0A382PEJ3</accession>
<feature type="non-terminal residue" evidence="3">
    <location>
        <position position="303"/>
    </location>
</feature>
<evidence type="ECO:0000259" key="2">
    <source>
        <dbReference type="PROSITE" id="PS50113"/>
    </source>
</evidence>
<dbReference type="EMBL" id="UINC01105975">
    <property type="protein sequence ID" value="SVC70301.1"/>
    <property type="molecule type" value="Genomic_DNA"/>
</dbReference>
<dbReference type="SUPFAM" id="SSF55785">
    <property type="entry name" value="PYP-like sensor domain (PAS domain)"/>
    <property type="match status" value="1"/>
</dbReference>
<dbReference type="InterPro" id="IPR000700">
    <property type="entry name" value="PAS-assoc_C"/>
</dbReference>
<feature type="domain" description="PAS" evidence="1">
    <location>
        <begin position="179"/>
        <end position="223"/>
    </location>
</feature>
<gene>
    <name evidence="3" type="ORF">METZ01_LOCUS323155</name>
</gene>
<dbReference type="InterPro" id="IPR035965">
    <property type="entry name" value="PAS-like_dom_sf"/>
</dbReference>
<dbReference type="Pfam" id="PF13185">
    <property type="entry name" value="GAF_2"/>
    <property type="match status" value="1"/>
</dbReference>
<dbReference type="AlphaFoldDB" id="A0A382PEJ3"/>
<protein>
    <recommendedName>
        <fullName evidence="4">PAS domain-containing protein</fullName>
    </recommendedName>
</protein>
<proteinExistence type="predicted"/>
<reference evidence="3" key="1">
    <citation type="submission" date="2018-05" db="EMBL/GenBank/DDBJ databases">
        <authorList>
            <person name="Lanie J.A."/>
            <person name="Ng W.-L."/>
            <person name="Kazmierczak K.M."/>
            <person name="Andrzejewski T.M."/>
            <person name="Davidsen T.M."/>
            <person name="Wayne K.J."/>
            <person name="Tettelin H."/>
            <person name="Glass J.I."/>
            <person name="Rusch D."/>
            <person name="Podicherti R."/>
            <person name="Tsui H.-C.T."/>
            <person name="Winkler M.E."/>
        </authorList>
    </citation>
    <scope>NUCLEOTIDE SEQUENCE</scope>
</reference>
<evidence type="ECO:0000259" key="1">
    <source>
        <dbReference type="PROSITE" id="PS50112"/>
    </source>
</evidence>
<dbReference type="InterPro" id="IPR003018">
    <property type="entry name" value="GAF"/>
</dbReference>
<sequence length="303" mass="33061">MLTDYRIRQRDHLLQIVRALTQQLDLESVLTRILKAATEMLAGRAGLIALRDQIDGDAKNGVATFSIHAQHGVSPEFLKHFETVLKNTTSSAVLVDPASYIIAELEQRLHMLARSGPFNLDGTIGLPLEARGDLVGILLVLRASASPSSQNEMKILQAFADHAAVAVTNARLYEQVTQEKRQLDALLEGSADGIMILDSGHLILRWNKALAQLSGVTPASALGSTHDEIINWSSNPDPNLADAEARGWPFGSASPLYVEGNLLQSTGEELAVGITYAPIFDRNKRLVNIIANVRDITRFREAE</sequence>
<dbReference type="Pfam" id="PF13426">
    <property type="entry name" value="PAS_9"/>
    <property type="match status" value="1"/>
</dbReference>
<evidence type="ECO:0000313" key="3">
    <source>
        <dbReference type="EMBL" id="SVC70301.1"/>
    </source>
</evidence>